<evidence type="ECO:0000313" key="9">
    <source>
        <dbReference type="Proteomes" id="UP000248882"/>
    </source>
</evidence>
<dbReference type="Gene3D" id="3.40.50.2300">
    <property type="match status" value="1"/>
</dbReference>
<reference evidence="8 9" key="1">
    <citation type="submission" date="2018-06" db="EMBL/GenBank/DDBJ databases">
        <title>Genomic Encyclopedia of Archaeal and Bacterial Type Strains, Phase II (KMG-II): from individual species to whole genera.</title>
        <authorList>
            <person name="Goeker M."/>
        </authorList>
    </citation>
    <scope>NUCLEOTIDE SEQUENCE [LARGE SCALE GENOMIC DNA]</scope>
    <source>
        <strain evidence="8 9">DSM 19830</strain>
    </source>
</reference>
<evidence type="ECO:0000259" key="7">
    <source>
        <dbReference type="PROSITE" id="PS51755"/>
    </source>
</evidence>
<accession>A0A2W7RK13</accession>
<proteinExistence type="predicted"/>
<dbReference type="GO" id="GO:0000156">
    <property type="term" value="F:phosphorelay response regulator activity"/>
    <property type="evidence" value="ECO:0007669"/>
    <property type="project" value="TreeGrafter"/>
</dbReference>
<evidence type="ECO:0000256" key="2">
    <source>
        <dbReference type="ARBA" id="ARBA00023012"/>
    </source>
</evidence>
<dbReference type="SMART" id="SM00862">
    <property type="entry name" value="Trans_reg_C"/>
    <property type="match status" value="1"/>
</dbReference>
<dbReference type="RefSeq" id="WP_111319921.1">
    <property type="nucleotide sequence ID" value="NZ_QKZT01000010.1"/>
</dbReference>
<dbReference type="GO" id="GO:0000976">
    <property type="term" value="F:transcription cis-regulatory region binding"/>
    <property type="evidence" value="ECO:0007669"/>
    <property type="project" value="TreeGrafter"/>
</dbReference>
<dbReference type="CDD" id="cd00383">
    <property type="entry name" value="trans_reg_C"/>
    <property type="match status" value="1"/>
</dbReference>
<dbReference type="OrthoDB" id="9790442at2"/>
<dbReference type="InterPro" id="IPR036388">
    <property type="entry name" value="WH-like_DNA-bd_sf"/>
</dbReference>
<keyword evidence="1 4" id="KW-0597">Phosphoprotein</keyword>
<dbReference type="CDD" id="cd17574">
    <property type="entry name" value="REC_OmpR"/>
    <property type="match status" value="1"/>
</dbReference>
<dbReference type="PROSITE" id="PS51755">
    <property type="entry name" value="OMPR_PHOB"/>
    <property type="match status" value="1"/>
</dbReference>
<dbReference type="PROSITE" id="PS50110">
    <property type="entry name" value="RESPONSE_REGULATORY"/>
    <property type="match status" value="1"/>
</dbReference>
<evidence type="ECO:0000256" key="4">
    <source>
        <dbReference type="PROSITE-ProRule" id="PRU00169"/>
    </source>
</evidence>
<dbReference type="EMBL" id="QKZT01000010">
    <property type="protein sequence ID" value="PZX50995.1"/>
    <property type="molecule type" value="Genomic_DNA"/>
</dbReference>
<keyword evidence="9" id="KW-1185">Reference proteome</keyword>
<keyword evidence="3 5" id="KW-0238">DNA-binding</keyword>
<dbReference type="AlphaFoldDB" id="A0A2W7RK13"/>
<evidence type="ECO:0000256" key="1">
    <source>
        <dbReference type="ARBA" id="ARBA00022553"/>
    </source>
</evidence>
<feature type="DNA-binding region" description="OmpR/PhoB-type" evidence="5">
    <location>
        <begin position="128"/>
        <end position="225"/>
    </location>
</feature>
<evidence type="ECO:0000313" key="8">
    <source>
        <dbReference type="EMBL" id="PZX50995.1"/>
    </source>
</evidence>
<evidence type="ECO:0000259" key="6">
    <source>
        <dbReference type="PROSITE" id="PS50110"/>
    </source>
</evidence>
<sequence>MDPRILLVEDDQTLGYALKTYLEMHQFAVTWRTDGAQGKETFADQPFDLCLIDVMMPIMDGFTLADEIKKINPAIPLIFLTARSMKIDKLQAFQKGADDYIVKPVDEEELIARIKAVLRRVSTAPNQTNSYLIGQLKFDWNSRRLCNLNETIILTEKEADLLRLLSEKKNQLLDRKIVLQELWGKVDYFNRRSMDVHMAKLRKHLQLDPAISIINIHGKGYILEDKAE</sequence>
<comment type="caution">
    <text evidence="8">The sequence shown here is derived from an EMBL/GenBank/DDBJ whole genome shotgun (WGS) entry which is preliminary data.</text>
</comment>
<feature type="domain" description="OmpR/PhoB-type" evidence="7">
    <location>
        <begin position="128"/>
        <end position="225"/>
    </location>
</feature>
<dbReference type="InterPro" id="IPR001867">
    <property type="entry name" value="OmpR/PhoB-type_DNA-bd"/>
</dbReference>
<dbReference type="Pfam" id="PF00072">
    <property type="entry name" value="Response_reg"/>
    <property type="match status" value="1"/>
</dbReference>
<feature type="modified residue" description="4-aspartylphosphate" evidence="4">
    <location>
        <position position="53"/>
    </location>
</feature>
<protein>
    <submittedName>
        <fullName evidence="8">DNA-binding response OmpR family regulator</fullName>
    </submittedName>
</protein>
<gene>
    <name evidence="8" type="ORF">LV85_02538</name>
</gene>
<dbReference type="Gene3D" id="1.10.10.10">
    <property type="entry name" value="Winged helix-like DNA-binding domain superfamily/Winged helix DNA-binding domain"/>
    <property type="match status" value="1"/>
</dbReference>
<dbReference type="Proteomes" id="UP000248882">
    <property type="component" value="Unassembled WGS sequence"/>
</dbReference>
<dbReference type="SMART" id="SM00448">
    <property type="entry name" value="REC"/>
    <property type="match status" value="1"/>
</dbReference>
<dbReference type="PANTHER" id="PTHR48111">
    <property type="entry name" value="REGULATOR OF RPOS"/>
    <property type="match status" value="1"/>
</dbReference>
<feature type="domain" description="Response regulatory" evidence="6">
    <location>
        <begin position="4"/>
        <end position="118"/>
    </location>
</feature>
<dbReference type="InterPro" id="IPR039420">
    <property type="entry name" value="WalR-like"/>
</dbReference>
<dbReference type="SUPFAM" id="SSF52172">
    <property type="entry name" value="CheY-like"/>
    <property type="match status" value="1"/>
</dbReference>
<dbReference type="InterPro" id="IPR001789">
    <property type="entry name" value="Sig_transdc_resp-reg_receiver"/>
</dbReference>
<organism evidence="8 9">
    <name type="scientific">Algoriphagus chordae</name>
    <dbReference type="NCBI Taxonomy" id="237019"/>
    <lineage>
        <taxon>Bacteria</taxon>
        <taxon>Pseudomonadati</taxon>
        <taxon>Bacteroidota</taxon>
        <taxon>Cytophagia</taxon>
        <taxon>Cytophagales</taxon>
        <taxon>Cyclobacteriaceae</taxon>
        <taxon>Algoriphagus</taxon>
    </lineage>
</organism>
<evidence type="ECO:0000256" key="5">
    <source>
        <dbReference type="PROSITE-ProRule" id="PRU01091"/>
    </source>
</evidence>
<evidence type="ECO:0000256" key="3">
    <source>
        <dbReference type="ARBA" id="ARBA00023125"/>
    </source>
</evidence>
<dbReference type="GO" id="GO:0005829">
    <property type="term" value="C:cytosol"/>
    <property type="evidence" value="ECO:0007669"/>
    <property type="project" value="TreeGrafter"/>
</dbReference>
<dbReference type="InterPro" id="IPR011006">
    <property type="entry name" value="CheY-like_superfamily"/>
</dbReference>
<dbReference type="PANTHER" id="PTHR48111:SF40">
    <property type="entry name" value="PHOSPHATE REGULON TRANSCRIPTIONAL REGULATORY PROTEIN PHOB"/>
    <property type="match status" value="1"/>
</dbReference>
<dbReference type="Pfam" id="PF00486">
    <property type="entry name" value="Trans_reg_C"/>
    <property type="match status" value="1"/>
</dbReference>
<name>A0A2W7RK13_9BACT</name>
<keyword evidence="2" id="KW-0902">Two-component regulatory system</keyword>
<dbReference type="GO" id="GO:0006355">
    <property type="term" value="P:regulation of DNA-templated transcription"/>
    <property type="evidence" value="ECO:0007669"/>
    <property type="project" value="InterPro"/>
</dbReference>
<dbReference type="GO" id="GO:0032993">
    <property type="term" value="C:protein-DNA complex"/>
    <property type="evidence" value="ECO:0007669"/>
    <property type="project" value="TreeGrafter"/>
</dbReference>